<dbReference type="EMBL" id="LBIC01000017">
    <property type="protein sequence ID" value="KKW89738.1"/>
    <property type="molecule type" value="Genomic_DNA"/>
</dbReference>
<dbReference type="InterPro" id="IPR037914">
    <property type="entry name" value="SpoVT-AbrB_sf"/>
</dbReference>
<feature type="domain" description="SpoVT-AbrB" evidence="2">
    <location>
        <begin position="2"/>
        <end position="47"/>
    </location>
</feature>
<dbReference type="InterPro" id="IPR007159">
    <property type="entry name" value="SpoVT-AbrB_dom"/>
</dbReference>
<gene>
    <name evidence="3" type="ORF">YP76_23740</name>
</gene>
<dbReference type="GO" id="GO:0003677">
    <property type="term" value="F:DNA binding"/>
    <property type="evidence" value="ECO:0007669"/>
    <property type="project" value="UniProtKB-UniRule"/>
</dbReference>
<evidence type="ECO:0000259" key="2">
    <source>
        <dbReference type="PROSITE" id="PS51740"/>
    </source>
</evidence>
<dbReference type="STRING" id="56193.YP76_23740"/>
<dbReference type="Pfam" id="PF04014">
    <property type="entry name" value="MazE_antitoxin"/>
    <property type="match status" value="1"/>
</dbReference>
<dbReference type="NCBIfam" id="TIGR01439">
    <property type="entry name" value="lp_hng_hel_AbrB"/>
    <property type="match status" value="1"/>
</dbReference>
<name>A0A0M3AID0_9SPHN</name>
<comment type="caution">
    <text evidence="3">The sequence shown here is derived from an EMBL/GenBank/DDBJ whole genome shotgun (WGS) entry which is preliminary data.</text>
</comment>
<dbReference type="Proteomes" id="UP000033874">
    <property type="component" value="Unassembled WGS sequence"/>
</dbReference>
<protein>
    <submittedName>
        <fullName evidence="3">AbrB family transcriptional regulator</fullName>
    </submittedName>
</protein>
<dbReference type="PROSITE" id="PS51740">
    <property type="entry name" value="SPOVT_ABRB"/>
    <property type="match status" value="1"/>
</dbReference>
<evidence type="ECO:0000256" key="1">
    <source>
        <dbReference type="PROSITE-ProRule" id="PRU01076"/>
    </source>
</evidence>
<sequence>MTVQVKITPNGRMSLPADIRRRLGLTRGGALLVEETEDGVVLRTVTQSITHAQTLAKQYTGDNPEASVDAFLSRRREESGE</sequence>
<reference evidence="3 4" key="1">
    <citation type="submission" date="2015-04" db="EMBL/GenBank/DDBJ databases">
        <title>Genome sequence of aromatic hydrocarbons-degrading Sphingobium chungbukense DJ77.</title>
        <authorList>
            <person name="Kim Y.-C."/>
            <person name="Chae J.-C."/>
        </authorList>
    </citation>
    <scope>NUCLEOTIDE SEQUENCE [LARGE SCALE GENOMIC DNA]</scope>
    <source>
        <strain evidence="3 4">DJ77</strain>
    </source>
</reference>
<accession>A0A0M3AID0</accession>
<evidence type="ECO:0000313" key="3">
    <source>
        <dbReference type="EMBL" id="KKW89738.1"/>
    </source>
</evidence>
<dbReference type="SUPFAM" id="SSF89447">
    <property type="entry name" value="AbrB/MazE/MraZ-like"/>
    <property type="match status" value="1"/>
</dbReference>
<dbReference type="RefSeq" id="WP_046765879.1">
    <property type="nucleotide sequence ID" value="NZ_LBIC01000017.1"/>
</dbReference>
<dbReference type="Gene3D" id="2.10.260.10">
    <property type="match status" value="1"/>
</dbReference>
<evidence type="ECO:0000313" key="4">
    <source>
        <dbReference type="Proteomes" id="UP000033874"/>
    </source>
</evidence>
<keyword evidence="4" id="KW-1185">Reference proteome</keyword>
<organism evidence="3 4">
    <name type="scientific">Sphingobium chungbukense</name>
    <dbReference type="NCBI Taxonomy" id="56193"/>
    <lineage>
        <taxon>Bacteria</taxon>
        <taxon>Pseudomonadati</taxon>
        <taxon>Pseudomonadota</taxon>
        <taxon>Alphaproteobacteria</taxon>
        <taxon>Sphingomonadales</taxon>
        <taxon>Sphingomonadaceae</taxon>
        <taxon>Sphingobium</taxon>
    </lineage>
</organism>
<keyword evidence="1" id="KW-0238">DNA-binding</keyword>
<dbReference type="AlphaFoldDB" id="A0A0M3AID0"/>
<proteinExistence type="predicted"/>
<dbReference type="PATRIC" id="fig|56193.3.peg.5001"/>
<dbReference type="SMART" id="SM00966">
    <property type="entry name" value="SpoVT_AbrB"/>
    <property type="match status" value="1"/>
</dbReference>